<dbReference type="GO" id="GO:0005758">
    <property type="term" value="C:mitochondrial intermembrane space"/>
    <property type="evidence" value="ECO:0007669"/>
    <property type="project" value="TreeGrafter"/>
</dbReference>
<comment type="subunit">
    <text evidence="6">Interacts with the iron-sulfur protein subunit within the SDH catalytic dimer.</text>
</comment>
<dbReference type="Proteomes" id="UP000288216">
    <property type="component" value="Unassembled WGS sequence"/>
</dbReference>
<evidence type="ECO:0000256" key="2">
    <source>
        <dbReference type="ARBA" id="ARBA00006020"/>
    </source>
</evidence>
<dbReference type="STRING" id="75743.A0A401PI00"/>
<dbReference type="GO" id="GO:0006105">
    <property type="term" value="P:succinate metabolic process"/>
    <property type="evidence" value="ECO:0007669"/>
    <property type="project" value="TreeGrafter"/>
</dbReference>
<keyword evidence="8" id="KW-1185">Reference proteome</keyword>
<dbReference type="GO" id="GO:0034553">
    <property type="term" value="P:mitochondrial respiratory chain complex II assembly"/>
    <property type="evidence" value="ECO:0007669"/>
    <property type="project" value="UniProtKB-UniRule"/>
</dbReference>
<dbReference type="GO" id="GO:0005759">
    <property type="term" value="C:mitochondrial matrix"/>
    <property type="evidence" value="ECO:0007669"/>
    <property type="project" value="UniProtKB-SubCell"/>
</dbReference>
<dbReference type="Pfam" id="PF13233">
    <property type="entry name" value="Complex1_LYR_2"/>
    <property type="match status" value="1"/>
</dbReference>
<dbReference type="AlphaFoldDB" id="A0A401PI00"/>
<name>A0A401PI00_SCYTO</name>
<dbReference type="CDD" id="cd20270">
    <property type="entry name" value="Complex1_LYR_SDHAF3_LYRM10"/>
    <property type="match status" value="1"/>
</dbReference>
<dbReference type="InterPro" id="IPR008381">
    <property type="entry name" value="SDHAF3/Sdh7"/>
</dbReference>
<dbReference type="OrthoDB" id="278329at2759"/>
<gene>
    <name evidence="7" type="ORF">scyTo_0002169</name>
</gene>
<protein>
    <recommendedName>
        <fullName evidence="6">Succinate dehydrogenase assembly factor 3</fullName>
        <shortName evidence="6">SDH assembly factor 3</shortName>
        <shortName evidence="6">SDHAF3</shortName>
    </recommendedName>
</protein>
<evidence type="ECO:0000256" key="1">
    <source>
        <dbReference type="ARBA" id="ARBA00004305"/>
    </source>
</evidence>
<evidence type="ECO:0000256" key="5">
    <source>
        <dbReference type="ARBA" id="ARBA00023186"/>
    </source>
</evidence>
<sequence length="125" mass="14496">MAAARLGRVRALYKRILLVHRLLPPNLRVLGDRYVREEFRRNRVAGVQEANRFMEEWEAYADLLQEQVTQSVMSPMQSAPYGADLTANKLNNFSGEQIGQLYELMQEATKPNFQFNNQDDPSHKK</sequence>
<proteinExistence type="inferred from homology"/>
<evidence type="ECO:0000256" key="4">
    <source>
        <dbReference type="ARBA" id="ARBA00023128"/>
    </source>
</evidence>
<comment type="similarity">
    <text evidence="2 6">Belongs to the complex I LYR family. SDHAF3 subfamily.</text>
</comment>
<evidence type="ECO:0000256" key="6">
    <source>
        <dbReference type="RuleBase" id="RU368039"/>
    </source>
</evidence>
<dbReference type="PANTHER" id="PTHR13137">
    <property type="entry name" value="DC11 ACN9 HOMOLOG"/>
    <property type="match status" value="1"/>
</dbReference>
<comment type="subcellular location">
    <subcellularLocation>
        <location evidence="1 6">Mitochondrion matrix</location>
    </subcellularLocation>
</comment>
<keyword evidence="4 6" id="KW-0496">Mitochondrion</keyword>
<dbReference type="EMBL" id="BFAA01000525">
    <property type="protein sequence ID" value="GCB72757.1"/>
    <property type="molecule type" value="Genomic_DNA"/>
</dbReference>
<keyword evidence="3" id="KW-0809">Transit peptide</keyword>
<comment type="caution">
    <text evidence="7">The sequence shown here is derived from an EMBL/GenBank/DDBJ whole genome shotgun (WGS) entry which is preliminary data.</text>
</comment>
<comment type="function">
    <text evidence="6">Plays an essential role in the assembly of succinate dehydrogenase (SDH), an enzyme complex (also referred to as respiratory complex II) that is a component of both the tricarboxylic acid (TCA) cycle and the mitochondrial electron transport chain, and which couples the oxidation of succinate to fumarate with the reduction of ubiquinone (coenzyme Q) to ubiquinol. Promotes maturation of the iron-sulfur protein subunit of the SDH catalytic dimer, protecting it from the deleterious effects of oxidants. May act together with SDHAF1.</text>
</comment>
<dbReference type="OMA" id="WQQTNEN"/>
<evidence type="ECO:0000313" key="7">
    <source>
        <dbReference type="EMBL" id="GCB72757.1"/>
    </source>
</evidence>
<accession>A0A401PI00</accession>
<organism evidence="7 8">
    <name type="scientific">Scyliorhinus torazame</name>
    <name type="common">Cloudy catshark</name>
    <name type="synonym">Catulus torazame</name>
    <dbReference type="NCBI Taxonomy" id="75743"/>
    <lineage>
        <taxon>Eukaryota</taxon>
        <taxon>Metazoa</taxon>
        <taxon>Chordata</taxon>
        <taxon>Craniata</taxon>
        <taxon>Vertebrata</taxon>
        <taxon>Chondrichthyes</taxon>
        <taxon>Elasmobranchii</taxon>
        <taxon>Galeomorphii</taxon>
        <taxon>Galeoidea</taxon>
        <taxon>Carcharhiniformes</taxon>
        <taxon>Scyliorhinidae</taxon>
        <taxon>Scyliorhinus</taxon>
    </lineage>
</organism>
<keyword evidence="5 6" id="KW-0143">Chaperone</keyword>
<reference evidence="7 8" key="1">
    <citation type="journal article" date="2018" name="Nat. Ecol. Evol.">
        <title>Shark genomes provide insights into elasmobranch evolution and the origin of vertebrates.</title>
        <authorList>
            <person name="Hara Y"/>
            <person name="Yamaguchi K"/>
            <person name="Onimaru K"/>
            <person name="Kadota M"/>
            <person name="Koyanagi M"/>
            <person name="Keeley SD"/>
            <person name="Tatsumi K"/>
            <person name="Tanaka K"/>
            <person name="Motone F"/>
            <person name="Kageyama Y"/>
            <person name="Nozu R"/>
            <person name="Adachi N"/>
            <person name="Nishimura O"/>
            <person name="Nakagawa R"/>
            <person name="Tanegashima C"/>
            <person name="Kiyatake I"/>
            <person name="Matsumoto R"/>
            <person name="Murakumo K"/>
            <person name="Nishida K"/>
            <person name="Terakita A"/>
            <person name="Kuratani S"/>
            <person name="Sato K"/>
            <person name="Hyodo S Kuraku.S."/>
        </authorList>
    </citation>
    <scope>NUCLEOTIDE SEQUENCE [LARGE SCALE GENOMIC DNA]</scope>
</reference>
<evidence type="ECO:0000313" key="8">
    <source>
        <dbReference type="Proteomes" id="UP000288216"/>
    </source>
</evidence>
<dbReference type="PANTHER" id="PTHR13137:SF6">
    <property type="entry name" value="SUCCINATE DEHYDROGENASE ASSEMBLY FACTOR 3, MITOCHONDRIAL"/>
    <property type="match status" value="1"/>
</dbReference>
<evidence type="ECO:0000256" key="3">
    <source>
        <dbReference type="ARBA" id="ARBA00022946"/>
    </source>
</evidence>